<dbReference type="Proteomes" id="UP000824540">
    <property type="component" value="Unassembled WGS sequence"/>
</dbReference>
<feature type="non-terminal residue" evidence="2">
    <location>
        <position position="81"/>
    </location>
</feature>
<reference evidence="2" key="1">
    <citation type="thesis" date="2021" institute="BYU ScholarsArchive" country="Provo, UT, USA">
        <title>Applications of and Algorithms for Genome Assembly and Genomic Analyses with an Emphasis on Marine Teleosts.</title>
        <authorList>
            <person name="Pickett B.D."/>
        </authorList>
    </citation>
    <scope>NUCLEOTIDE SEQUENCE</scope>
    <source>
        <strain evidence="2">HI-2016</strain>
    </source>
</reference>
<evidence type="ECO:0000313" key="2">
    <source>
        <dbReference type="EMBL" id="KAG9337446.1"/>
    </source>
</evidence>
<gene>
    <name evidence="2" type="ORF">JZ751_028738</name>
</gene>
<dbReference type="EMBL" id="JAFBMS010000088">
    <property type="protein sequence ID" value="KAG9337446.1"/>
    <property type="molecule type" value="Genomic_DNA"/>
</dbReference>
<feature type="region of interest" description="Disordered" evidence="1">
    <location>
        <begin position="39"/>
        <end position="66"/>
    </location>
</feature>
<sequence length="81" mass="8284">MNPSGLSCPNKPETARLDGSGCYRAGGAGLLHLSRLATSPEQFGGGSQGFESNRADTPQGAVSVGSPSFATLKCSLRKQSK</sequence>
<accession>A0A8T2NC87</accession>
<name>A0A8T2NC87_9TELE</name>
<comment type="caution">
    <text evidence="2">The sequence shown here is derived from an EMBL/GenBank/DDBJ whole genome shotgun (WGS) entry which is preliminary data.</text>
</comment>
<evidence type="ECO:0000313" key="3">
    <source>
        <dbReference type="Proteomes" id="UP000824540"/>
    </source>
</evidence>
<keyword evidence="3" id="KW-1185">Reference proteome</keyword>
<evidence type="ECO:0000256" key="1">
    <source>
        <dbReference type="SAM" id="MobiDB-lite"/>
    </source>
</evidence>
<organism evidence="2 3">
    <name type="scientific">Albula glossodonta</name>
    <name type="common">roundjaw bonefish</name>
    <dbReference type="NCBI Taxonomy" id="121402"/>
    <lineage>
        <taxon>Eukaryota</taxon>
        <taxon>Metazoa</taxon>
        <taxon>Chordata</taxon>
        <taxon>Craniata</taxon>
        <taxon>Vertebrata</taxon>
        <taxon>Euteleostomi</taxon>
        <taxon>Actinopterygii</taxon>
        <taxon>Neopterygii</taxon>
        <taxon>Teleostei</taxon>
        <taxon>Albuliformes</taxon>
        <taxon>Albulidae</taxon>
        <taxon>Albula</taxon>
    </lineage>
</organism>
<dbReference type="AlphaFoldDB" id="A0A8T2NC87"/>
<protein>
    <submittedName>
        <fullName evidence="2">Uncharacterized protein</fullName>
    </submittedName>
</protein>
<proteinExistence type="predicted"/>